<dbReference type="GO" id="GO:0005737">
    <property type="term" value="C:cytoplasm"/>
    <property type="evidence" value="ECO:0007669"/>
    <property type="project" value="TreeGrafter"/>
</dbReference>
<dbReference type="GO" id="GO:0000776">
    <property type="term" value="C:kinetochore"/>
    <property type="evidence" value="ECO:0007669"/>
    <property type="project" value="UniProtKB-KW"/>
</dbReference>
<evidence type="ECO:0000256" key="9">
    <source>
        <dbReference type="ARBA" id="ARBA00022741"/>
    </source>
</evidence>
<comment type="similarity">
    <text evidence="20">Belongs to the protein kinase superfamily. Ser/Thr protein kinase family. CDC5/Polo subfamily.</text>
</comment>
<feature type="domain" description="Protein kinase" evidence="21">
    <location>
        <begin position="24"/>
        <end position="276"/>
    </location>
</feature>
<comment type="catalytic activity">
    <reaction evidence="18">
        <text>L-seryl-[protein] + ATP = O-phospho-L-seryl-[protein] + ADP + H(+)</text>
        <dbReference type="Rhea" id="RHEA:17989"/>
        <dbReference type="Rhea" id="RHEA-COMP:9863"/>
        <dbReference type="Rhea" id="RHEA-COMP:11604"/>
        <dbReference type="ChEBI" id="CHEBI:15378"/>
        <dbReference type="ChEBI" id="CHEBI:29999"/>
        <dbReference type="ChEBI" id="CHEBI:30616"/>
        <dbReference type="ChEBI" id="CHEBI:83421"/>
        <dbReference type="ChEBI" id="CHEBI:456216"/>
        <dbReference type="EC" id="2.7.11.21"/>
    </reaction>
</comment>
<dbReference type="GO" id="GO:0000922">
    <property type="term" value="C:spindle pole"/>
    <property type="evidence" value="ECO:0007669"/>
    <property type="project" value="TreeGrafter"/>
</dbReference>
<comment type="catalytic activity">
    <reaction evidence="17 20">
        <text>L-threonyl-[protein] + ATP = O-phospho-L-threonyl-[protein] + ADP + H(+)</text>
        <dbReference type="Rhea" id="RHEA:46608"/>
        <dbReference type="Rhea" id="RHEA-COMP:11060"/>
        <dbReference type="Rhea" id="RHEA-COMP:11605"/>
        <dbReference type="ChEBI" id="CHEBI:15378"/>
        <dbReference type="ChEBI" id="CHEBI:30013"/>
        <dbReference type="ChEBI" id="CHEBI:30616"/>
        <dbReference type="ChEBI" id="CHEBI:61977"/>
        <dbReference type="ChEBI" id="CHEBI:456216"/>
        <dbReference type="EC" id="2.7.11.21"/>
    </reaction>
</comment>
<proteinExistence type="inferred from homology"/>
<keyword evidence="13" id="KW-0206">Cytoskeleton</keyword>
<keyword evidence="11" id="KW-0995">Kinetochore</keyword>
<evidence type="ECO:0000256" key="15">
    <source>
        <dbReference type="ARBA" id="ARBA00023254"/>
    </source>
</evidence>
<evidence type="ECO:0000256" key="1">
    <source>
        <dbReference type="ARBA" id="ARBA00004123"/>
    </source>
</evidence>
<dbReference type="Proteomes" id="UP001201812">
    <property type="component" value="Unassembled WGS sequence"/>
</dbReference>
<dbReference type="InterPro" id="IPR017441">
    <property type="entry name" value="Protein_kinase_ATP_BS"/>
</dbReference>
<feature type="binding site" evidence="19">
    <location>
        <position position="53"/>
    </location>
    <ligand>
        <name>ATP</name>
        <dbReference type="ChEBI" id="CHEBI:30616"/>
    </ligand>
</feature>
<dbReference type="SUPFAM" id="SSF82615">
    <property type="entry name" value="Polo-box domain"/>
    <property type="match status" value="2"/>
</dbReference>
<evidence type="ECO:0000259" key="21">
    <source>
        <dbReference type="PROSITE" id="PS50011"/>
    </source>
</evidence>
<evidence type="ECO:0000256" key="11">
    <source>
        <dbReference type="ARBA" id="ARBA00022838"/>
    </source>
</evidence>
<dbReference type="Gene3D" id="3.30.200.20">
    <property type="entry name" value="Phosphorylase Kinase, domain 1"/>
    <property type="match status" value="1"/>
</dbReference>
<dbReference type="CDD" id="cd13118">
    <property type="entry name" value="POLO_box_1"/>
    <property type="match status" value="1"/>
</dbReference>
<keyword evidence="7 20" id="KW-0808">Transferase</keyword>
<gene>
    <name evidence="23" type="ORF">DdX_07778</name>
</gene>
<protein>
    <recommendedName>
        <fullName evidence="20">Serine/threonine-protein kinase PLK</fullName>
        <ecNumber evidence="20">2.7.11.21</ecNumber>
    </recommendedName>
    <alternativeName>
        <fullName evidence="20">Polo-like kinase</fullName>
    </alternativeName>
</protein>
<dbReference type="GO" id="GO:0051321">
    <property type="term" value="P:meiotic cell cycle"/>
    <property type="evidence" value="ECO:0007669"/>
    <property type="project" value="UniProtKB-KW"/>
</dbReference>
<evidence type="ECO:0000256" key="19">
    <source>
        <dbReference type="PROSITE-ProRule" id="PRU10141"/>
    </source>
</evidence>
<dbReference type="FunFam" id="1.10.510.10:FF:000727">
    <property type="entry name" value="Serine/threonine-protein kinase PLK"/>
    <property type="match status" value="1"/>
</dbReference>
<dbReference type="SUPFAM" id="SSF56112">
    <property type="entry name" value="Protein kinase-like (PK-like)"/>
    <property type="match status" value="1"/>
</dbReference>
<keyword evidence="8" id="KW-0677">Repeat</keyword>
<keyword evidence="16" id="KW-0137">Centromere</keyword>
<keyword evidence="14" id="KW-0539">Nucleus</keyword>
<dbReference type="EMBL" id="JAKKPZ010000011">
    <property type="protein sequence ID" value="KAI1715462.1"/>
    <property type="molecule type" value="Genomic_DNA"/>
</dbReference>
<dbReference type="Gene3D" id="3.30.1120.30">
    <property type="entry name" value="POLO box domain"/>
    <property type="match status" value="2"/>
</dbReference>
<evidence type="ECO:0000313" key="24">
    <source>
        <dbReference type="Proteomes" id="UP001201812"/>
    </source>
</evidence>
<accession>A0AAD4R1B8</accession>
<dbReference type="AlphaFoldDB" id="A0AAD4R1B8"/>
<keyword evidence="24" id="KW-1185">Reference proteome</keyword>
<keyword evidence="10 20" id="KW-0418">Kinase</keyword>
<dbReference type="GO" id="GO:0005813">
    <property type="term" value="C:centrosome"/>
    <property type="evidence" value="ECO:0007669"/>
    <property type="project" value="UniProtKB-SubCell"/>
</dbReference>
<reference evidence="23" key="1">
    <citation type="submission" date="2022-01" db="EMBL/GenBank/DDBJ databases">
        <title>Genome Sequence Resource for Two Populations of Ditylenchus destructor, the Migratory Endoparasitic Phytonematode.</title>
        <authorList>
            <person name="Zhang H."/>
            <person name="Lin R."/>
            <person name="Xie B."/>
        </authorList>
    </citation>
    <scope>NUCLEOTIDE SEQUENCE</scope>
    <source>
        <strain evidence="23">BazhouSP</strain>
    </source>
</reference>
<dbReference type="InterPro" id="IPR036947">
    <property type="entry name" value="POLO_box_dom_sf"/>
</dbReference>
<dbReference type="PROSITE" id="PS50011">
    <property type="entry name" value="PROTEIN_KINASE_DOM"/>
    <property type="match status" value="1"/>
</dbReference>
<dbReference type="Pfam" id="PF00069">
    <property type="entry name" value="Pkinase"/>
    <property type="match status" value="1"/>
</dbReference>
<keyword evidence="6 20" id="KW-0723">Serine/threonine-protein kinase</keyword>
<dbReference type="GO" id="GO:0051726">
    <property type="term" value="P:regulation of cell cycle"/>
    <property type="evidence" value="ECO:0007669"/>
    <property type="project" value="UniProtKB-ARBA"/>
</dbReference>
<evidence type="ECO:0000256" key="7">
    <source>
        <dbReference type="ARBA" id="ARBA00022679"/>
    </source>
</evidence>
<keyword evidence="5" id="KW-0963">Cytoplasm</keyword>
<feature type="domain" description="POLO box" evidence="22">
    <location>
        <begin position="399"/>
        <end position="477"/>
    </location>
</feature>
<evidence type="ECO:0000256" key="20">
    <source>
        <dbReference type="RuleBase" id="RU361162"/>
    </source>
</evidence>
<comment type="caution">
    <text evidence="23">The sequence shown here is derived from an EMBL/GenBank/DDBJ whole genome shotgun (WGS) entry which is preliminary data.</text>
</comment>
<evidence type="ECO:0000256" key="2">
    <source>
        <dbReference type="ARBA" id="ARBA00004300"/>
    </source>
</evidence>
<dbReference type="Gene3D" id="1.10.510.10">
    <property type="entry name" value="Transferase(Phosphotransferase) domain 1"/>
    <property type="match status" value="1"/>
</dbReference>
<keyword evidence="15" id="KW-0469">Meiosis</keyword>
<evidence type="ECO:0000256" key="16">
    <source>
        <dbReference type="ARBA" id="ARBA00023328"/>
    </source>
</evidence>
<evidence type="ECO:0000313" key="23">
    <source>
        <dbReference type="EMBL" id="KAI1715462.1"/>
    </source>
</evidence>
<dbReference type="EC" id="2.7.11.21" evidence="20"/>
<evidence type="ECO:0000256" key="4">
    <source>
        <dbReference type="ARBA" id="ARBA00022454"/>
    </source>
</evidence>
<dbReference type="InterPro" id="IPR000959">
    <property type="entry name" value="POLO_box_dom"/>
</dbReference>
<dbReference type="CDD" id="cd14099">
    <property type="entry name" value="STKc_PLK"/>
    <property type="match status" value="1"/>
</dbReference>
<feature type="domain" description="POLO box" evidence="22">
    <location>
        <begin position="499"/>
        <end position="581"/>
    </location>
</feature>
<dbReference type="Pfam" id="PF00659">
    <property type="entry name" value="POLO_box"/>
    <property type="match status" value="2"/>
</dbReference>
<evidence type="ECO:0000256" key="8">
    <source>
        <dbReference type="ARBA" id="ARBA00022737"/>
    </source>
</evidence>
<evidence type="ECO:0000256" key="12">
    <source>
        <dbReference type="ARBA" id="ARBA00022840"/>
    </source>
</evidence>
<dbReference type="InterPro" id="IPR033701">
    <property type="entry name" value="POLO_box_1"/>
</dbReference>
<dbReference type="CDD" id="cd13117">
    <property type="entry name" value="POLO_box_2"/>
    <property type="match status" value="1"/>
</dbReference>
<evidence type="ECO:0000256" key="17">
    <source>
        <dbReference type="ARBA" id="ARBA00047802"/>
    </source>
</evidence>
<dbReference type="PROSITE" id="PS00107">
    <property type="entry name" value="PROTEIN_KINASE_ATP"/>
    <property type="match status" value="1"/>
</dbReference>
<evidence type="ECO:0000259" key="22">
    <source>
        <dbReference type="PROSITE" id="PS50078"/>
    </source>
</evidence>
<sequence>MPSDKPPLKEVPDVVVDHQSNRYFTKGRFLGKGGFARCYELIDNSTKAVYAGKVVSKTLLGKKHQRDKMSQEVSIHKGLSHPHIVKVEGCFEDAENVYILLELCARRSLMELHKRRRAVTEPEARYFTHQIVVACQYLHDKKTIHRDLKLGNLFLNDDMQLKIGDFGLATTLENEGERKKTLCGTPNYIAPEMLDKKGHSYEVDIWAIGCILFTLLVGKPPFETDTLKETYNRIKNNKYTIPPRVGKNAADLITRLLAPNPAHRPRIHEILRFPFFTEGFLPPRLPTSCLTMAPKFNSQAVSGGLANVLQENVIKSPAYTARSLATVPEAHAMKDIVKQDAASVIVTEKIHGDQNDVPSDYHLSELYKQLCSLQSSHPEKFNELDIGEIEDPASTPIYWVSKWVDYSDKYGLGYQLCDNSVGVVFNDATKTILDAAGEQIQYIERNNTERYYVASHYPNNLEKKMTLLRYFRAYMNEHLIKAGANIPKRDGDELARLPCLVTWFRTKSAIILHLSNGTLQVNFFQDHTKIIVCPLMAAATYIDHEKEVSTYKFSHLERYGSPKELLSRLKYTKVMVEKLMSRNTNSVPGSLSTGDIFRCGQEQDGLLSGPSITVYEDCKSNPQTTAECRLGQKRTLSLLFGSKSLECCHIGWVKFRGPGGFVSSQFWSESPSFPLSI</sequence>
<evidence type="ECO:0000256" key="3">
    <source>
        <dbReference type="ARBA" id="ARBA00004629"/>
    </source>
</evidence>
<evidence type="ECO:0000256" key="18">
    <source>
        <dbReference type="ARBA" id="ARBA00048347"/>
    </source>
</evidence>
<dbReference type="GO" id="GO:0005634">
    <property type="term" value="C:nucleus"/>
    <property type="evidence" value="ECO:0007669"/>
    <property type="project" value="UniProtKB-SubCell"/>
</dbReference>
<dbReference type="FunFam" id="3.30.200.20:FF:000091">
    <property type="entry name" value="Serine/threonine-protein kinase PLK"/>
    <property type="match status" value="1"/>
</dbReference>
<dbReference type="InterPro" id="IPR000719">
    <property type="entry name" value="Prot_kinase_dom"/>
</dbReference>
<evidence type="ECO:0000256" key="6">
    <source>
        <dbReference type="ARBA" id="ARBA00022527"/>
    </source>
</evidence>
<dbReference type="GO" id="GO:0007052">
    <property type="term" value="P:mitotic spindle organization"/>
    <property type="evidence" value="ECO:0007669"/>
    <property type="project" value="TreeGrafter"/>
</dbReference>
<dbReference type="PANTHER" id="PTHR24345:SF93">
    <property type="entry name" value="SERINE_THREONINE-PROTEIN KINASE PLK1"/>
    <property type="match status" value="1"/>
</dbReference>
<evidence type="ECO:0000256" key="10">
    <source>
        <dbReference type="ARBA" id="ARBA00022777"/>
    </source>
</evidence>
<evidence type="ECO:0000256" key="14">
    <source>
        <dbReference type="ARBA" id="ARBA00023242"/>
    </source>
</evidence>
<dbReference type="GO" id="GO:0004674">
    <property type="term" value="F:protein serine/threonine kinase activity"/>
    <property type="evidence" value="ECO:0007669"/>
    <property type="project" value="UniProtKB-KW"/>
</dbReference>
<keyword evidence="12 19" id="KW-0067">ATP-binding</keyword>
<evidence type="ECO:0000256" key="5">
    <source>
        <dbReference type="ARBA" id="ARBA00022490"/>
    </source>
</evidence>
<dbReference type="InterPro" id="IPR033695">
    <property type="entry name" value="POLO_box_2"/>
</dbReference>
<dbReference type="GO" id="GO:0005524">
    <property type="term" value="F:ATP binding"/>
    <property type="evidence" value="ECO:0007669"/>
    <property type="project" value="UniProtKB-UniRule"/>
</dbReference>
<comment type="subcellular location">
    <subcellularLocation>
        <location evidence="3">Chromosome</location>
        <location evidence="3">Centromere</location>
        <location evidence="3">Kinetochore</location>
    </subcellularLocation>
    <subcellularLocation>
        <location evidence="2">Cytoplasm</location>
        <location evidence="2">Cytoskeleton</location>
        <location evidence="2">Microtubule organizing center</location>
        <location evidence="2">Centrosome</location>
    </subcellularLocation>
    <subcellularLocation>
        <location evidence="1">Nucleus</location>
    </subcellularLocation>
</comment>
<organism evidence="23 24">
    <name type="scientific">Ditylenchus destructor</name>
    <dbReference type="NCBI Taxonomy" id="166010"/>
    <lineage>
        <taxon>Eukaryota</taxon>
        <taxon>Metazoa</taxon>
        <taxon>Ecdysozoa</taxon>
        <taxon>Nematoda</taxon>
        <taxon>Chromadorea</taxon>
        <taxon>Rhabditida</taxon>
        <taxon>Tylenchina</taxon>
        <taxon>Tylenchomorpha</taxon>
        <taxon>Sphaerularioidea</taxon>
        <taxon>Anguinidae</taxon>
        <taxon>Anguininae</taxon>
        <taxon>Ditylenchus</taxon>
    </lineage>
</organism>
<name>A0AAD4R1B8_9BILA</name>
<dbReference type="SMART" id="SM00220">
    <property type="entry name" value="S_TKc"/>
    <property type="match status" value="1"/>
</dbReference>
<dbReference type="PANTHER" id="PTHR24345">
    <property type="entry name" value="SERINE/THREONINE-PROTEIN KINASE PLK"/>
    <property type="match status" value="1"/>
</dbReference>
<keyword evidence="4" id="KW-0158">Chromosome</keyword>
<dbReference type="PROSITE" id="PS50078">
    <property type="entry name" value="POLO_BOX"/>
    <property type="match status" value="2"/>
</dbReference>
<keyword evidence="9 19" id="KW-0547">Nucleotide-binding</keyword>
<dbReference type="InterPro" id="IPR011009">
    <property type="entry name" value="Kinase-like_dom_sf"/>
</dbReference>
<dbReference type="FunFam" id="3.30.1120.30:FF:000001">
    <property type="entry name" value="Serine/threonine-protein kinase PLK"/>
    <property type="match status" value="1"/>
</dbReference>
<evidence type="ECO:0000256" key="13">
    <source>
        <dbReference type="ARBA" id="ARBA00023212"/>
    </source>
</evidence>